<name>G7HU33_9CORY</name>
<accession>G7HU33</accession>
<dbReference type="EMBL" id="CAFW01000008">
    <property type="protein sequence ID" value="CCE53698.1"/>
    <property type="molecule type" value="Genomic_DNA"/>
</dbReference>
<evidence type="ECO:0000313" key="2">
    <source>
        <dbReference type="EMBL" id="CCE53698.1"/>
    </source>
</evidence>
<gene>
    <name evidence="2" type="ORF">CCAS_00370</name>
</gene>
<protein>
    <submittedName>
        <fullName evidence="2">Uncharacterized protein</fullName>
    </submittedName>
</protein>
<feature type="region of interest" description="Disordered" evidence="1">
    <location>
        <begin position="60"/>
        <end position="90"/>
    </location>
</feature>
<dbReference type="AlphaFoldDB" id="G7HU33"/>
<reference evidence="2 3" key="1">
    <citation type="journal article" date="2012" name="J. Bacteriol.">
        <title>Genome Sequence of Corynebacterium casei UCMA 3821, Isolated from a Smear-Ripened Cheese.</title>
        <authorList>
            <person name="Monnet C."/>
            <person name="Loux V."/>
            <person name="Bento P."/>
            <person name="Gibrat J.F."/>
            <person name="Straub C."/>
            <person name="Bonnarme P."/>
            <person name="Landaud S."/>
            <person name="Irlinger F."/>
        </authorList>
    </citation>
    <scope>NUCLEOTIDE SEQUENCE [LARGE SCALE GENOMIC DNA]</scope>
    <source>
        <strain evidence="2 3">UCMA 3821</strain>
    </source>
</reference>
<sequence length="118" mass="13107">MQEYTPQDSLVYLNRSVSSQLEVVADLIYEGEEIDTLPENLQNAVSLLDSLRNEIRNEAEHHGAARAAHYSNGVPTSTRFDDAPTTDPDGETYLPEVHTDVHPSGNVRVFSIPTNKEV</sequence>
<dbReference type="RefSeq" id="WP_006821288.1">
    <property type="nucleotide sequence ID" value="NZ_CAFW01000008.1"/>
</dbReference>
<organism evidence="2 3">
    <name type="scientific">Corynebacterium casei UCMA 3821</name>
    <dbReference type="NCBI Taxonomy" id="1110505"/>
    <lineage>
        <taxon>Bacteria</taxon>
        <taxon>Bacillati</taxon>
        <taxon>Actinomycetota</taxon>
        <taxon>Actinomycetes</taxon>
        <taxon>Mycobacteriales</taxon>
        <taxon>Corynebacteriaceae</taxon>
        <taxon>Corynebacterium</taxon>
    </lineage>
</organism>
<comment type="caution">
    <text evidence="2">The sequence shown here is derived from an EMBL/GenBank/DDBJ whole genome shotgun (WGS) entry which is preliminary data.</text>
</comment>
<dbReference type="Proteomes" id="UP000004840">
    <property type="component" value="Unassembled WGS sequence"/>
</dbReference>
<proteinExistence type="predicted"/>
<evidence type="ECO:0000256" key="1">
    <source>
        <dbReference type="SAM" id="MobiDB-lite"/>
    </source>
</evidence>
<evidence type="ECO:0000313" key="3">
    <source>
        <dbReference type="Proteomes" id="UP000004840"/>
    </source>
</evidence>